<sequence length="114" mass="11271">MPSVAVTGEVVATASSATTLSGATGAWTAGPVTEVSYPKLTVGGSAVIHEASCTFTFTDGTTGATVPSLVTLKASSTALQGGLSNVLRADDSKVDNNGNRLAVNITRQAALDSG</sequence>
<dbReference type="RefSeq" id="WP_173034360.1">
    <property type="nucleotide sequence ID" value="NZ_AP022870.1"/>
</dbReference>
<dbReference type="Proteomes" id="UP000502508">
    <property type="component" value="Chromosome"/>
</dbReference>
<name>A0A6F8XM35_9ACTN</name>
<accession>A0A6F8XM35</accession>
<dbReference type="KEGG" id="pfla:Pflav_012590"/>
<keyword evidence="2" id="KW-1185">Reference proteome</keyword>
<protein>
    <submittedName>
        <fullName evidence="1">Uncharacterized protein</fullName>
    </submittedName>
</protein>
<proteinExistence type="predicted"/>
<dbReference type="AlphaFoldDB" id="A0A6F8XM35"/>
<evidence type="ECO:0000313" key="1">
    <source>
        <dbReference type="EMBL" id="BCB74849.1"/>
    </source>
</evidence>
<reference evidence="1 2" key="1">
    <citation type="submission" date="2020-03" db="EMBL/GenBank/DDBJ databases">
        <title>Whole genome shotgun sequence of Phytohabitans flavus NBRC 107702.</title>
        <authorList>
            <person name="Komaki H."/>
            <person name="Tamura T."/>
        </authorList>
    </citation>
    <scope>NUCLEOTIDE SEQUENCE [LARGE SCALE GENOMIC DNA]</scope>
    <source>
        <strain evidence="1 2">NBRC 107702</strain>
    </source>
</reference>
<reference evidence="1 2" key="2">
    <citation type="submission" date="2020-03" db="EMBL/GenBank/DDBJ databases">
        <authorList>
            <person name="Ichikawa N."/>
            <person name="Kimura A."/>
            <person name="Kitahashi Y."/>
            <person name="Uohara A."/>
        </authorList>
    </citation>
    <scope>NUCLEOTIDE SEQUENCE [LARGE SCALE GENOMIC DNA]</scope>
    <source>
        <strain evidence="1 2">NBRC 107702</strain>
    </source>
</reference>
<evidence type="ECO:0000313" key="2">
    <source>
        <dbReference type="Proteomes" id="UP000502508"/>
    </source>
</evidence>
<dbReference type="EMBL" id="AP022870">
    <property type="protein sequence ID" value="BCB74849.1"/>
    <property type="molecule type" value="Genomic_DNA"/>
</dbReference>
<organism evidence="1 2">
    <name type="scientific">Phytohabitans flavus</name>
    <dbReference type="NCBI Taxonomy" id="1076124"/>
    <lineage>
        <taxon>Bacteria</taxon>
        <taxon>Bacillati</taxon>
        <taxon>Actinomycetota</taxon>
        <taxon>Actinomycetes</taxon>
        <taxon>Micromonosporales</taxon>
        <taxon>Micromonosporaceae</taxon>
    </lineage>
</organism>
<gene>
    <name evidence="1" type="ORF">Pflav_012590</name>
</gene>